<comment type="caution">
    <text evidence="1">The sequence shown here is derived from an EMBL/GenBank/DDBJ whole genome shotgun (WGS) entry which is preliminary data.</text>
</comment>
<dbReference type="AlphaFoldDB" id="J9FWB9"/>
<evidence type="ECO:0000313" key="1">
    <source>
        <dbReference type="EMBL" id="EJW91629.1"/>
    </source>
</evidence>
<reference evidence="1" key="1">
    <citation type="journal article" date="2012" name="PLoS ONE">
        <title>Gene sets for utilization of primary and secondary nutrition supplies in the distal gut of endangered iberian lynx.</title>
        <authorList>
            <person name="Alcaide M."/>
            <person name="Messina E."/>
            <person name="Richter M."/>
            <person name="Bargiela R."/>
            <person name="Peplies J."/>
            <person name="Huws S.A."/>
            <person name="Newbold C.J."/>
            <person name="Golyshin P.N."/>
            <person name="Simon M.A."/>
            <person name="Lopez G."/>
            <person name="Yakimov M.M."/>
            <person name="Ferrer M."/>
        </authorList>
    </citation>
    <scope>NUCLEOTIDE SEQUENCE</scope>
</reference>
<protein>
    <submittedName>
        <fullName evidence="1">Uncharacterized protein</fullName>
    </submittedName>
</protein>
<feature type="non-terminal residue" evidence="1">
    <location>
        <position position="1"/>
    </location>
</feature>
<organism evidence="1">
    <name type="scientific">gut metagenome</name>
    <dbReference type="NCBI Taxonomy" id="749906"/>
    <lineage>
        <taxon>unclassified sequences</taxon>
        <taxon>metagenomes</taxon>
        <taxon>organismal metagenomes</taxon>
    </lineage>
</organism>
<gene>
    <name evidence="1" type="ORF">EVA_20265</name>
</gene>
<proteinExistence type="predicted"/>
<name>J9FWB9_9ZZZZ</name>
<dbReference type="EMBL" id="AMCI01008050">
    <property type="protein sequence ID" value="EJW91629.1"/>
    <property type="molecule type" value="Genomic_DNA"/>
</dbReference>
<sequence>GEEAKRLAALYVESLKHRAYFKAVALVQTPTKIEIEEDAAMATDVFMAYIEKRADIPQMGNLFMGTF</sequence>
<accession>J9FWB9</accession>